<name>A0A1M4YT68_9CLOT</name>
<protein>
    <submittedName>
        <fullName evidence="1">Uncharacterized protein</fullName>
    </submittedName>
</protein>
<dbReference type="STRING" id="1122155.SAMN02745158_02503"/>
<reference evidence="1 2" key="1">
    <citation type="submission" date="2016-11" db="EMBL/GenBank/DDBJ databases">
        <authorList>
            <person name="Jaros S."/>
            <person name="Januszkiewicz K."/>
            <person name="Wedrychowicz H."/>
        </authorList>
    </citation>
    <scope>NUCLEOTIDE SEQUENCE [LARGE SCALE GENOMIC DNA]</scope>
    <source>
        <strain evidence="1 2">DSM 17459</strain>
    </source>
</reference>
<proteinExistence type="predicted"/>
<gene>
    <name evidence="1" type="ORF">SAMN02745158_02503</name>
</gene>
<dbReference type="AlphaFoldDB" id="A0A1M4YT68"/>
<dbReference type="EMBL" id="FQVI01000012">
    <property type="protein sequence ID" value="SHF09029.1"/>
    <property type="molecule type" value="Genomic_DNA"/>
</dbReference>
<evidence type="ECO:0000313" key="2">
    <source>
        <dbReference type="Proteomes" id="UP000184245"/>
    </source>
</evidence>
<keyword evidence="2" id="KW-1185">Reference proteome</keyword>
<dbReference type="Proteomes" id="UP000184245">
    <property type="component" value="Unassembled WGS sequence"/>
</dbReference>
<sequence>MENSNEEGLLDSRSFFRAKTEAAFLNISLRFGGSIDSPLVPVLYFRCTNYNSTPDTLT</sequence>
<accession>A0A1M4YT68</accession>
<organism evidence="1 2">
    <name type="scientific">Lactonifactor longoviformis DSM 17459</name>
    <dbReference type="NCBI Taxonomy" id="1122155"/>
    <lineage>
        <taxon>Bacteria</taxon>
        <taxon>Bacillati</taxon>
        <taxon>Bacillota</taxon>
        <taxon>Clostridia</taxon>
        <taxon>Eubacteriales</taxon>
        <taxon>Clostridiaceae</taxon>
        <taxon>Lactonifactor</taxon>
    </lineage>
</organism>
<evidence type="ECO:0000313" key="1">
    <source>
        <dbReference type="EMBL" id="SHF09029.1"/>
    </source>
</evidence>